<organism evidence="14 15">
    <name type="scientific">Odoribacter laneus YIT 12061</name>
    <dbReference type="NCBI Taxonomy" id="742817"/>
    <lineage>
        <taxon>Bacteria</taxon>
        <taxon>Pseudomonadati</taxon>
        <taxon>Bacteroidota</taxon>
        <taxon>Bacteroidia</taxon>
        <taxon>Bacteroidales</taxon>
        <taxon>Odoribacteraceae</taxon>
        <taxon>Odoribacter</taxon>
    </lineage>
</organism>
<evidence type="ECO:0000256" key="1">
    <source>
        <dbReference type="ARBA" id="ARBA00011009"/>
    </source>
</evidence>
<dbReference type="PATRIC" id="fig|742817.3.peg.1532"/>
<accession>H1DGQ7</accession>
<gene>
    <name evidence="14" type="ORF">HMPREF9449_01443</name>
</gene>
<dbReference type="Gene3D" id="3.40.50.720">
    <property type="entry name" value="NAD(P)-binding Rossmann-like Domain"/>
    <property type="match status" value="1"/>
</dbReference>
<evidence type="ECO:0000259" key="12">
    <source>
        <dbReference type="Pfam" id="PF01210"/>
    </source>
</evidence>
<dbReference type="PIRSF" id="PIRSF000114">
    <property type="entry name" value="Glycerol-3-P_dh"/>
    <property type="match status" value="1"/>
</dbReference>
<dbReference type="RefSeq" id="WP_009136591.1">
    <property type="nucleotide sequence ID" value="NZ_JH594596.1"/>
</dbReference>
<dbReference type="Gene3D" id="1.10.1040.10">
    <property type="entry name" value="N-(1-d-carboxylethyl)-l-norvaline Dehydrogenase, domain 2"/>
    <property type="match status" value="1"/>
</dbReference>
<dbReference type="InterPro" id="IPR006168">
    <property type="entry name" value="G3P_DH_NAD-dep"/>
</dbReference>
<reference evidence="14 15" key="1">
    <citation type="submission" date="2012-01" db="EMBL/GenBank/DDBJ databases">
        <title>The Genome Sequence of Odoribacter laneus YIT 12061.</title>
        <authorList>
            <consortium name="The Broad Institute Genome Sequencing Platform"/>
            <person name="Earl A."/>
            <person name="Ward D."/>
            <person name="Feldgarden M."/>
            <person name="Gevers D."/>
            <person name="Morotomi M."/>
            <person name="Young S.K."/>
            <person name="Zeng Q."/>
            <person name="Gargeya S."/>
            <person name="Fitzgerald M."/>
            <person name="Haas B."/>
            <person name="Abouelleil A."/>
            <person name="Alvarado L."/>
            <person name="Arachchi H.M."/>
            <person name="Berlin A."/>
            <person name="Chapman S.B."/>
            <person name="Gearin G."/>
            <person name="Goldberg J."/>
            <person name="Griggs A."/>
            <person name="Gujja S."/>
            <person name="Hansen M."/>
            <person name="Heiman D."/>
            <person name="Howarth C."/>
            <person name="Larimer J."/>
            <person name="Lui A."/>
            <person name="MacDonald P.J.P."/>
            <person name="McCowen C."/>
            <person name="Montmayeur A."/>
            <person name="Murphy C."/>
            <person name="Neiman D."/>
            <person name="Pearson M."/>
            <person name="Priest M."/>
            <person name="Roberts A."/>
            <person name="Saif S."/>
            <person name="Shea T."/>
            <person name="Sisk P."/>
            <person name="Stolte C."/>
            <person name="Sykes S."/>
            <person name="Wortman J."/>
            <person name="Nusbaum C."/>
            <person name="Birren B."/>
        </authorList>
    </citation>
    <scope>NUCLEOTIDE SEQUENCE [LARGE SCALE GENOMIC DNA]</scope>
    <source>
        <strain evidence="14 15">YIT 12061</strain>
    </source>
</reference>
<evidence type="ECO:0000256" key="10">
    <source>
        <dbReference type="RuleBase" id="RU000437"/>
    </source>
</evidence>
<sequence>MEIPEKPRLGIVGGGSWATAIAKILTETNDHINWFMRNIDTIKAFRALSHNPRYLCGVEFDLSKITFTDDINKLIGMCDVIIFAIPSAFLKNVTANITVSLQEKIVVSAIKGLIPNDNLIIGEFFNHYFKVPLEQIVVISGPCHAEEIALERLSYLTFASNDLKVARRVAQTFDCHYVKTSILDDIYGTEYAAVLKNVIAIAAGICHGLRYGDNFQAVLISNAIQEIERFVAAVHPIHRDIKSSAYLGDLLVTAYSQFSRNRTFGTMIGKGYSVKSAQMEMLMIAEGYFAVKGIKEINEHYNVHMPITNAVYNILYERISPTMEIRLLTEELR</sequence>
<evidence type="ECO:0000256" key="3">
    <source>
        <dbReference type="ARBA" id="ARBA00023002"/>
    </source>
</evidence>
<feature type="domain" description="Glycerol-3-phosphate dehydrogenase NAD-dependent C-terminal" evidence="13">
    <location>
        <begin position="185"/>
        <end position="322"/>
    </location>
</feature>
<dbReference type="AlphaFoldDB" id="H1DGQ7"/>
<protein>
    <recommendedName>
        <fullName evidence="11">Glycerol-3-phosphate dehydrogenase</fullName>
        <ecNumber evidence="11">1.1.1.94</ecNumber>
    </recommendedName>
</protein>
<keyword evidence="5" id="KW-0594">Phospholipid biosynthesis</keyword>
<dbReference type="Pfam" id="PF07479">
    <property type="entry name" value="NAD_Gly3P_dh_C"/>
    <property type="match status" value="1"/>
</dbReference>
<dbReference type="PROSITE" id="PS00957">
    <property type="entry name" value="NAD_G3PDH"/>
    <property type="match status" value="1"/>
</dbReference>
<dbReference type="GO" id="GO:0005975">
    <property type="term" value="P:carbohydrate metabolic process"/>
    <property type="evidence" value="ECO:0007669"/>
    <property type="project" value="InterPro"/>
</dbReference>
<keyword evidence="15" id="KW-1185">Reference proteome</keyword>
<dbReference type="InterPro" id="IPR008927">
    <property type="entry name" value="6-PGluconate_DH-like_C_sf"/>
</dbReference>
<comment type="catalytic activity">
    <reaction evidence="11">
        <text>sn-glycerol 3-phosphate + NADP(+) = dihydroxyacetone phosphate + NADPH + H(+)</text>
        <dbReference type="Rhea" id="RHEA:11096"/>
        <dbReference type="ChEBI" id="CHEBI:15378"/>
        <dbReference type="ChEBI" id="CHEBI:57597"/>
        <dbReference type="ChEBI" id="CHEBI:57642"/>
        <dbReference type="ChEBI" id="CHEBI:57783"/>
        <dbReference type="ChEBI" id="CHEBI:58349"/>
        <dbReference type="EC" id="1.1.1.94"/>
    </reaction>
</comment>
<dbReference type="EC" id="1.1.1.94" evidence="11"/>
<feature type="binding site" evidence="9">
    <location>
        <position position="89"/>
    </location>
    <ligand>
        <name>NAD(+)</name>
        <dbReference type="ChEBI" id="CHEBI:57540"/>
    </ligand>
</feature>
<comment type="similarity">
    <text evidence="1 10">Belongs to the NAD-dependent glycerol-3-phosphate dehydrogenase family.</text>
</comment>
<evidence type="ECO:0000256" key="7">
    <source>
        <dbReference type="PIRSR" id="PIRSR000114-1"/>
    </source>
</evidence>
<dbReference type="NCBIfam" id="NF000942">
    <property type="entry name" value="PRK00094.1-4"/>
    <property type="match status" value="1"/>
</dbReference>
<evidence type="ECO:0000313" key="15">
    <source>
        <dbReference type="Proteomes" id="UP000004892"/>
    </source>
</evidence>
<dbReference type="EMBL" id="ADMC01000022">
    <property type="protein sequence ID" value="EHP47590.1"/>
    <property type="molecule type" value="Genomic_DNA"/>
</dbReference>
<keyword evidence="2" id="KW-0444">Lipid biosynthesis</keyword>
<evidence type="ECO:0000256" key="6">
    <source>
        <dbReference type="ARBA" id="ARBA00023264"/>
    </source>
</evidence>
<keyword evidence="9 10" id="KW-0520">NAD</keyword>
<feature type="active site" description="Proton acceptor" evidence="7">
    <location>
        <position position="196"/>
    </location>
</feature>
<dbReference type="InterPro" id="IPR011128">
    <property type="entry name" value="G3P_DH_NAD-dep_N"/>
</dbReference>
<evidence type="ECO:0000256" key="5">
    <source>
        <dbReference type="ARBA" id="ARBA00023209"/>
    </source>
</evidence>
<dbReference type="InterPro" id="IPR013328">
    <property type="entry name" value="6PGD_dom2"/>
</dbReference>
<dbReference type="GO" id="GO:0046168">
    <property type="term" value="P:glycerol-3-phosphate catabolic process"/>
    <property type="evidence" value="ECO:0007669"/>
    <property type="project" value="InterPro"/>
</dbReference>
<keyword evidence="4" id="KW-0443">Lipid metabolism</keyword>
<feature type="binding site" evidence="8">
    <location>
        <position position="111"/>
    </location>
    <ligand>
        <name>substrate</name>
    </ligand>
</feature>
<dbReference type="GO" id="GO:0051287">
    <property type="term" value="F:NAD binding"/>
    <property type="evidence" value="ECO:0007669"/>
    <property type="project" value="InterPro"/>
</dbReference>
<dbReference type="GO" id="GO:0005829">
    <property type="term" value="C:cytosol"/>
    <property type="evidence" value="ECO:0007669"/>
    <property type="project" value="TreeGrafter"/>
</dbReference>
<evidence type="ECO:0000256" key="9">
    <source>
        <dbReference type="PIRSR" id="PIRSR000114-3"/>
    </source>
</evidence>
<dbReference type="SUPFAM" id="SSF51735">
    <property type="entry name" value="NAD(P)-binding Rossmann-fold domains"/>
    <property type="match status" value="1"/>
</dbReference>
<evidence type="ECO:0000259" key="13">
    <source>
        <dbReference type="Pfam" id="PF07479"/>
    </source>
</evidence>
<dbReference type="SUPFAM" id="SSF48179">
    <property type="entry name" value="6-phosphogluconate dehydrogenase C-terminal domain-like"/>
    <property type="match status" value="1"/>
</dbReference>
<evidence type="ECO:0000313" key="14">
    <source>
        <dbReference type="EMBL" id="EHP47590.1"/>
    </source>
</evidence>
<dbReference type="Pfam" id="PF01210">
    <property type="entry name" value="NAD_Gly3P_dh_N"/>
    <property type="match status" value="1"/>
</dbReference>
<dbReference type="PANTHER" id="PTHR11728">
    <property type="entry name" value="GLYCEROL-3-PHOSPHATE DEHYDROGENASE"/>
    <property type="match status" value="1"/>
</dbReference>
<proteinExistence type="inferred from homology"/>
<evidence type="ECO:0000256" key="11">
    <source>
        <dbReference type="RuleBase" id="RU000439"/>
    </source>
</evidence>
<evidence type="ECO:0000256" key="8">
    <source>
        <dbReference type="PIRSR" id="PIRSR000114-2"/>
    </source>
</evidence>
<dbReference type="InterPro" id="IPR006109">
    <property type="entry name" value="G3P_DH_NAD-dep_C"/>
</dbReference>
<evidence type="ECO:0000256" key="2">
    <source>
        <dbReference type="ARBA" id="ARBA00022516"/>
    </source>
</evidence>
<keyword evidence="6" id="KW-1208">Phospholipid metabolism</keyword>
<dbReference type="GeneID" id="98069016"/>
<dbReference type="PANTHER" id="PTHR11728:SF1">
    <property type="entry name" value="GLYCEROL-3-PHOSPHATE DEHYDROGENASE [NAD(+)] 2, CHLOROPLASTIC"/>
    <property type="match status" value="1"/>
</dbReference>
<dbReference type="InterPro" id="IPR036291">
    <property type="entry name" value="NAD(P)-bd_dom_sf"/>
</dbReference>
<dbReference type="GO" id="GO:0008654">
    <property type="term" value="P:phospholipid biosynthetic process"/>
    <property type="evidence" value="ECO:0007669"/>
    <property type="project" value="UniProtKB-KW"/>
</dbReference>
<feature type="binding site" evidence="9">
    <location>
        <position position="145"/>
    </location>
    <ligand>
        <name>NAD(+)</name>
        <dbReference type="ChEBI" id="CHEBI:57540"/>
    </ligand>
</feature>
<dbReference type="GO" id="GO:0141153">
    <property type="term" value="F:glycerol-3-phosphate dehydrogenase (NADP+) activity"/>
    <property type="evidence" value="ECO:0007669"/>
    <property type="project" value="RHEA"/>
</dbReference>
<feature type="binding site" evidence="9">
    <location>
        <position position="260"/>
    </location>
    <ligand>
        <name>NAD(+)</name>
        <dbReference type="ChEBI" id="CHEBI:57540"/>
    </ligand>
</feature>
<comment type="caution">
    <text evidence="14">The sequence shown here is derived from an EMBL/GenBank/DDBJ whole genome shotgun (WGS) entry which is preliminary data.</text>
</comment>
<keyword evidence="3 10" id="KW-0560">Oxidoreductase</keyword>
<dbReference type="Proteomes" id="UP000004892">
    <property type="component" value="Unassembled WGS sequence"/>
</dbReference>
<evidence type="ECO:0000256" key="4">
    <source>
        <dbReference type="ARBA" id="ARBA00023098"/>
    </source>
</evidence>
<dbReference type="PRINTS" id="PR00077">
    <property type="entry name" value="GPDHDRGNASE"/>
</dbReference>
<name>H1DGQ7_9BACT</name>
<dbReference type="eggNOG" id="COG0240">
    <property type="taxonomic scope" value="Bacteria"/>
</dbReference>
<feature type="domain" description="Glycerol-3-phosphate dehydrogenase NAD-dependent N-terminal" evidence="12">
    <location>
        <begin position="10"/>
        <end position="165"/>
    </location>
</feature>
<feature type="binding site" evidence="8">
    <location>
        <begin position="260"/>
        <end position="261"/>
    </location>
    <ligand>
        <name>substrate</name>
    </ligand>
</feature>
<dbReference type="NCBIfam" id="NF000940">
    <property type="entry name" value="PRK00094.1-2"/>
    <property type="match status" value="1"/>
</dbReference>
<dbReference type="HOGENOM" id="CLU_033449_0_0_10"/>
<dbReference type="STRING" id="742817.HMPREF9449_01443"/>